<dbReference type="PRINTS" id="PR00625">
    <property type="entry name" value="JDOMAIN"/>
</dbReference>
<dbReference type="CDD" id="cd06257">
    <property type="entry name" value="DnaJ"/>
    <property type="match status" value="1"/>
</dbReference>
<keyword evidence="3" id="KW-1185">Reference proteome</keyword>
<evidence type="ECO:0000313" key="2">
    <source>
        <dbReference type="EMBL" id="QEH35884.1"/>
    </source>
</evidence>
<feature type="domain" description="J" evidence="1">
    <location>
        <begin position="125"/>
        <end position="181"/>
    </location>
</feature>
<dbReference type="InterPro" id="IPR001623">
    <property type="entry name" value="DnaJ_domain"/>
</dbReference>
<dbReference type="KEGG" id="agv:OJF2_44410"/>
<reference evidence="2 3" key="1">
    <citation type="submission" date="2019-08" db="EMBL/GenBank/DDBJ databases">
        <title>Deep-cultivation of Planctomycetes and their phenomic and genomic characterization uncovers novel biology.</title>
        <authorList>
            <person name="Wiegand S."/>
            <person name="Jogler M."/>
            <person name="Boedeker C."/>
            <person name="Pinto D."/>
            <person name="Vollmers J."/>
            <person name="Rivas-Marin E."/>
            <person name="Kohn T."/>
            <person name="Peeters S.H."/>
            <person name="Heuer A."/>
            <person name="Rast P."/>
            <person name="Oberbeckmann S."/>
            <person name="Bunk B."/>
            <person name="Jeske O."/>
            <person name="Meyerdierks A."/>
            <person name="Storesund J.E."/>
            <person name="Kallscheuer N."/>
            <person name="Luecker S."/>
            <person name="Lage O.M."/>
            <person name="Pohl T."/>
            <person name="Merkel B.J."/>
            <person name="Hornburger P."/>
            <person name="Mueller R.-W."/>
            <person name="Bruemmer F."/>
            <person name="Labrenz M."/>
            <person name="Spormann A.M."/>
            <person name="Op den Camp H."/>
            <person name="Overmann J."/>
            <person name="Amann R."/>
            <person name="Jetten M.S.M."/>
            <person name="Mascher T."/>
            <person name="Medema M.H."/>
            <person name="Devos D.P."/>
            <person name="Kaster A.-K."/>
            <person name="Ovreas L."/>
            <person name="Rohde M."/>
            <person name="Galperin M.Y."/>
            <person name="Jogler C."/>
        </authorList>
    </citation>
    <scope>NUCLEOTIDE SEQUENCE [LARGE SCALE GENOMIC DNA]</scope>
    <source>
        <strain evidence="2 3">OJF2</strain>
    </source>
</reference>
<dbReference type="InterPro" id="IPR052763">
    <property type="entry name" value="DnaJ_C4"/>
</dbReference>
<sequence>MLLMTTEQDGRVIWVVVELHRKKQRIRSRIAQHLGEYRDRDEAEAAYLERIATDPRLREIVERWAAGAADVLSDRKARRQFLLYGAETGGVAAYADEILRRREREEEQARARAIAASWAPGGPDAAFRLLGVLPVASLDEIKSAYRSKARQLHPDRGGDHDSMVRLNAAYEAAVAYAAWRG</sequence>
<dbReference type="PANTHER" id="PTHR44825">
    <property type="match status" value="1"/>
</dbReference>
<dbReference type="Pfam" id="PF00226">
    <property type="entry name" value="DnaJ"/>
    <property type="match status" value="1"/>
</dbReference>
<organism evidence="2 3">
    <name type="scientific">Aquisphaera giovannonii</name>
    <dbReference type="NCBI Taxonomy" id="406548"/>
    <lineage>
        <taxon>Bacteria</taxon>
        <taxon>Pseudomonadati</taxon>
        <taxon>Planctomycetota</taxon>
        <taxon>Planctomycetia</taxon>
        <taxon>Isosphaerales</taxon>
        <taxon>Isosphaeraceae</taxon>
        <taxon>Aquisphaera</taxon>
    </lineage>
</organism>
<dbReference type="PANTHER" id="PTHR44825:SF1">
    <property type="entry name" value="DNAJ HOMOLOG SUBFAMILY C MEMBER 4"/>
    <property type="match status" value="1"/>
</dbReference>
<dbReference type="AlphaFoldDB" id="A0A5B9W6N4"/>
<dbReference type="InterPro" id="IPR036869">
    <property type="entry name" value="J_dom_sf"/>
</dbReference>
<accession>A0A5B9W6N4</accession>
<name>A0A5B9W6N4_9BACT</name>
<dbReference type="SUPFAM" id="SSF46565">
    <property type="entry name" value="Chaperone J-domain"/>
    <property type="match status" value="1"/>
</dbReference>
<protein>
    <submittedName>
        <fullName evidence="2">Chaperone protein DnaJ</fullName>
    </submittedName>
</protein>
<dbReference type="Proteomes" id="UP000324233">
    <property type="component" value="Chromosome"/>
</dbReference>
<dbReference type="SMART" id="SM00271">
    <property type="entry name" value="DnaJ"/>
    <property type="match status" value="1"/>
</dbReference>
<dbReference type="Gene3D" id="1.10.287.110">
    <property type="entry name" value="DnaJ domain"/>
    <property type="match status" value="1"/>
</dbReference>
<gene>
    <name evidence="2" type="primary">dnaJ_3</name>
    <name evidence="2" type="ORF">OJF2_44410</name>
</gene>
<evidence type="ECO:0000313" key="3">
    <source>
        <dbReference type="Proteomes" id="UP000324233"/>
    </source>
</evidence>
<dbReference type="PROSITE" id="PS50076">
    <property type="entry name" value="DNAJ_2"/>
    <property type="match status" value="1"/>
</dbReference>
<evidence type="ECO:0000259" key="1">
    <source>
        <dbReference type="PROSITE" id="PS50076"/>
    </source>
</evidence>
<proteinExistence type="predicted"/>
<dbReference type="EMBL" id="CP042997">
    <property type="protein sequence ID" value="QEH35884.1"/>
    <property type="molecule type" value="Genomic_DNA"/>
</dbReference>